<evidence type="ECO:0000256" key="1">
    <source>
        <dbReference type="ARBA" id="ARBA00004651"/>
    </source>
</evidence>
<evidence type="ECO:0000256" key="7">
    <source>
        <dbReference type="SAM" id="Phobius"/>
    </source>
</evidence>
<reference evidence="9 10" key="1">
    <citation type="submission" date="2024-02" db="EMBL/GenBank/DDBJ databases">
        <title>Bacteria isolated from the canopy kelp, Nereocystis luetkeana.</title>
        <authorList>
            <person name="Pfister C.A."/>
            <person name="Younker I.T."/>
            <person name="Light S.H."/>
        </authorList>
    </citation>
    <scope>NUCLEOTIDE SEQUENCE [LARGE SCALE GENOMIC DNA]</scope>
    <source>
        <strain evidence="9 10">TI.1.03</strain>
    </source>
</reference>
<comment type="caution">
    <text evidence="9">The sequence shown here is derived from an EMBL/GenBank/DDBJ whole genome shotgun (WGS) entry which is preliminary data.</text>
</comment>
<accession>A0ABU9H5E2</accession>
<feature type="transmembrane region" description="Helical" evidence="7">
    <location>
        <begin position="41"/>
        <end position="61"/>
    </location>
</feature>
<evidence type="ECO:0000256" key="3">
    <source>
        <dbReference type="ARBA" id="ARBA00022475"/>
    </source>
</evidence>
<dbReference type="PANTHER" id="PTHR40074">
    <property type="entry name" value="O-ACETYLTRANSFERASE WECH"/>
    <property type="match status" value="1"/>
</dbReference>
<evidence type="ECO:0000313" key="10">
    <source>
        <dbReference type="Proteomes" id="UP001371391"/>
    </source>
</evidence>
<feature type="transmembrane region" description="Helical" evidence="7">
    <location>
        <begin position="173"/>
        <end position="193"/>
    </location>
</feature>
<comment type="similarity">
    <text evidence="2">Belongs to the acyltransferase 3 family.</text>
</comment>
<keyword evidence="5 7" id="KW-1133">Transmembrane helix</keyword>
<keyword evidence="10" id="KW-1185">Reference proteome</keyword>
<feature type="transmembrane region" description="Helical" evidence="7">
    <location>
        <begin position="263"/>
        <end position="285"/>
    </location>
</feature>
<evidence type="ECO:0000256" key="4">
    <source>
        <dbReference type="ARBA" id="ARBA00022692"/>
    </source>
</evidence>
<comment type="subcellular location">
    <subcellularLocation>
        <location evidence="1">Cell membrane</location>
        <topology evidence="1">Multi-pass membrane protein</topology>
    </subcellularLocation>
</comment>
<dbReference type="InterPro" id="IPR002656">
    <property type="entry name" value="Acyl_transf_3_dom"/>
</dbReference>
<feature type="domain" description="Acyltransferase 3" evidence="8">
    <location>
        <begin position="5"/>
        <end position="308"/>
    </location>
</feature>
<gene>
    <name evidence="9" type="ORF">V6257_18975</name>
</gene>
<evidence type="ECO:0000259" key="8">
    <source>
        <dbReference type="Pfam" id="PF01757"/>
    </source>
</evidence>
<keyword evidence="9" id="KW-0808">Transferase</keyword>
<organism evidence="9 10">
    <name type="scientific">Pseudoalteromonas issachenkonii</name>
    <dbReference type="NCBI Taxonomy" id="152297"/>
    <lineage>
        <taxon>Bacteria</taxon>
        <taxon>Pseudomonadati</taxon>
        <taxon>Pseudomonadota</taxon>
        <taxon>Gammaproteobacteria</taxon>
        <taxon>Alteromonadales</taxon>
        <taxon>Pseudoalteromonadaceae</taxon>
        <taxon>Pseudoalteromonas</taxon>
    </lineage>
</organism>
<dbReference type="GO" id="GO:0016746">
    <property type="term" value="F:acyltransferase activity"/>
    <property type="evidence" value="ECO:0007669"/>
    <property type="project" value="UniProtKB-KW"/>
</dbReference>
<protein>
    <submittedName>
        <fullName evidence="9">Acyltransferase family protein</fullName>
    </submittedName>
</protein>
<feature type="transmembrane region" description="Helical" evidence="7">
    <location>
        <begin position="135"/>
        <end position="153"/>
    </location>
</feature>
<feature type="transmembrane region" description="Helical" evidence="7">
    <location>
        <begin position="234"/>
        <end position="251"/>
    </location>
</feature>
<evidence type="ECO:0000313" key="9">
    <source>
        <dbReference type="EMBL" id="MEL0657104.1"/>
    </source>
</evidence>
<evidence type="ECO:0000256" key="5">
    <source>
        <dbReference type="ARBA" id="ARBA00022989"/>
    </source>
</evidence>
<feature type="transmembrane region" description="Helical" evidence="7">
    <location>
        <begin position="12"/>
        <end position="35"/>
    </location>
</feature>
<dbReference type="EMBL" id="JBAKAW010000022">
    <property type="protein sequence ID" value="MEL0657104.1"/>
    <property type="molecule type" value="Genomic_DNA"/>
</dbReference>
<feature type="transmembrane region" description="Helical" evidence="7">
    <location>
        <begin position="291"/>
        <end position="308"/>
    </location>
</feature>
<feature type="transmembrane region" description="Helical" evidence="7">
    <location>
        <begin position="205"/>
        <end position="222"/>
    </location>
</feature>
<feature type="transmembrane region" description="Helical" evidence="7">
    <location>
        <begin position="109"/>
        <end position="128"/>
    </location>
</feature>
<keyword evidence="9" id="KW-0012">Acyltransferase</keyword>
<keyword evidence="4 7" id="KW-0812">Transmembrane</keyword>
<keyword evidence="6 7" id="KW-0472">Membrane</keyword>
<proteinExistence type="inferred from homology"/>
<sequence>MNRNVSLDVLKLLMALMVVGLHAGFLGELSTLGSYLSVNGLFRVAVPVFLIINGFYFYPVLAKNFQVNWLKRVLILYVVWMLFYSYFWFSVPNLSIVGVIKLVKNIVIGYHHLWYISGMLGAAVLLLALKRLSSVILIATIIISSTIGIAIQYSGNYHYFEGSILDKLFNLNWFHRNALLFSYPFFCIGYLINKHNFHERFSLKSTVVIAAIGTIFLLFESYLNFYQEGREGGFDNYLSLLFVCPFIFMIFEKMDIQGNSKNIALYSSAIYFIHSFFLSVLRKFLELEPTMLTVSCILLSVAASYFIIKVNKRVKFIL</sequence>
<dbReference type="Pfam" id="PF01757">
    <property type="entry name" value="Acyl_transf_3"/>
    <property type="match status" value="1"/>
</dbReference>
<evidence type="ECO:0000256" key="2">
    <source>
        <dbReference type="ARBA" id="ARBA00007400"/>
    </source>
</evidence>
<dbReference type="RefSeq" id="WP_341603944.1">
    <property type="nucleotide sequence ID" value="NZ_JBAKAW010000022.1"/>
</dbReference>
<dbReference type="Proteomes" id="UP001371391">
    <property type="component" value="Unassembled WGS sequence"/>
</dbReference>
<dbReference type="PANTHER" id="PTHR40074:SF2">
    <property type="entry name" value="O-ACETYLTRANSFERASE WECH"/>
    <property type="match status" value="1"/>
</dbReference>
<evidence type="ECO:0000256" key="6">
    <source>
        <dbReference type="ARBA" id="ARBA00023136"/>
    </source>
</evidence>
<name>A0ABU9H5E2_9GAMM</name>
<feature type="transmembrane region" description="Helical" evidence="7">
    <location>
        <begin position="73"/>
        <end position="89"/>
    </location>
</feature>
<keyword evidence="3" id="KW-1003">Cell membrane</keyword>